<evidence type="ECO:0000313" key="15">
    <source>
        <dbReference type="Proteomes" id="UP000000467"/>
    </source>
</evidence>
<proteinExistence type="inferred from homology"/>
<evidence type="ECO:0000256" key="7">
    <source>
        <dbReference type="ARBA" id="ARBA00022723"/>
    </source>
</evidence>
<evidence type="ECO:0000256" key="3">
    <source>
        <dbReference type="ARBA" id="ARBA00022448"/>
    </source>
</evidence>
<keyword evidence="4" id="KW-1003">Cell membrane</keyword>
<dbReference type="InterPro" id="IPR016174">
    <property type="entry name" value="Di-haem_cyt_TM"/>
</dbReference>
<evidence type="ECO:0000256" key="9">
    <source>
        <dbReference type="ARBA" id="ARBA00022989"/>
    </source>
</evidence>
<dbReference type="PANTHER" id="PTHR30485:SF0">
    <property type="entry name" value="NI_FE-HYDROGENASE 1 B-TYPE CYTOCHROME SUBUNIT-RELATED"/>
    <property type="match status" value="1"/>
</dbReference>
<evidence type="ECO:0000256" key="1">
    <source>
        <dbReference type="ARBA" id="ARBA00004651"/>
    </source>
</evidence>
<accession>K4LD47</accession>
<evidence type="ECO:0000256" key="11">
    <source>
        <dbReference type="ARBA" id="ARBA00023136"/>
    </source>
</evidence>
<evidence type="ECO:0000256" key="12">
    <source>
        <dbReference type="SAM" id="Phobius"/>
    </source>
</evidence>
<dbReference type="InterPro" id="IPR011577">
    <property type="entry name" value="Cyt_b561_bac/Ni-Hgenase"/>
</dbReference>
<dbReference type="HOGENOM" id="CLU_075520_2_0_9"/>
<dbReference type="Pfam" id="PF01292">
    <property type="entry name" value="Ni_hydr_CYTB"/>
    <property type="match status" value="1"/>
</dbReference>
<keyword evidence="5" id="KW-0349">Heme</keyword>
<protein>
    <submittedName>
        <fullName evidence="14">[Ni/Fe] hydrogenase, b-type cytochrome subunit</fullName>
    </submittedName>
</protein>
<dbReference type="NCBIfam" id="TIGR02125">
    <property type="entry name" value="CytB-hydogenase"/>
    <property type="match status" value="1"/>
</dbReference>
<dbReference type="GO" id="GO:0022904">
    <property type="term" value="P:respiratory electron transport chain"/>
    <property type="evidence" value="ECO:0007669"/>
    <property type="project" value="InterPro"/>
</dbReference>
<dbReference type="OrthoDB" id="257690at2"/>
<feature type="domain" description="Cytochrome b561 bacterial/Ni-hydrogenase" evidence="13">
    <location>
        <begin position="7"/>
        <end position="192"/>
    </location>
</feature>
<keyword evidence="3" id="KW-0813">Transport</keyword>
<feature type="transmembrane region" description="Helical" evidence="12">
    <location>
        <begin position="158"/>
        <end position="177"/>
    </location>
</feature>
<dbReference type="AlphaFoldDB" id="K4LD47"/>
<dbReference type="Gene3D" id="1.20.950.20">
    <property type="entry name" value="Transmembrane di-heme cytochromes, Chain C"/>
    <property type="match status" value="1"/>
</dbReference>
<dbReference type="STRING" id="1089553.Tph_c06370"/>
<dbReference type="Proteomes" id="UP000000467">
    <property type="component" value="Chromosome"/>
</dbReference>
<keyword evidence="7" id="KW-0479">Metal-binding</keyword>
<evidence type="ECO:0000313" key="14">
    <source>
        <dbReference type="EMBL" id="AFV10871.1"/>
    </source>
</evidence>
<gene>
    <name evidence="14" type="ordered locus">Tph_c06370</name>
</gene>
<dbReference type="RefSeq" id="WP_015049788.1">
    <property type="nucleotide sequence ID" value="NC_018870.1"/>
</dbReference>
<reference evidence="14 15" key="1">
    <citation type="journal article" date="2012" name="BMC Genomics">
        <title>Genome-guided analysis of physiological and morphological traits of the fermentative acetate oxidizer Thermacetogenium phaeum.</title>
        <authorList>
            <person name="Oehler D."/>
            <person name="Poehlein A."/>
            <person name="Leimbach A."/>
            <person name="Muller N."/>
            <person name="Daniel R."/>
            <person name="Gottschalk G."/>
            <person name="Schink B."/>
        </authorList>
    </citation>
    <scope>NUCLEOTIDE SEQUENCE [LARGE SCALE GENOMIC DNA]</scope>
    <source>
        <strain evidence="15">ATCC BAA-254 / DSM 26808 / PB</strain>
    </source>
</reference>
<evidence type="ECO:0000256" key="10">
    <source>
        <dbReference type="ARBA" id="ARBA00023004"/>
    </source>
</evidence>
<feature type="transmembrane region" description="Helical" evidence="12">
    <location>
        <begin position="53"/>
        <end position="74"/>
    </location>
</feature>
<dbReference type="KEGG" id="tpz:Tph_c06370"/>
<keyword evidence="15" id="KW-1185">Reference proteome</keyword>
<comment type="subcellular location">
    <subcellularLocation>
        <location evidence="1">Cell membrane</location>
        <topology evidence="1">Multi-pass membrane protein</topology>
    </subcellularLocation>
</comment>
<feature type="transmembrane region" description="Helical" evidence="12">
    <location>
        <begin position="118"/>
        <end position="138"/>
    </location>
</feature>
<evidence type="ECO:0000256" key="4">
    <source>
        <dbReference type="ARBA" id="ARBA00022475"/>
    </source>
</evidence>
<dbReference type="GO" id="GO:0005506">
    <property type="term" value="F:iron ion binding"/>
    <property type="evidence" value="ECO:0007669"/>
    <property type="project" value="InterPro"/>
</dbReference>
<dbReference type="eggNOG" id="COG1969">
    <property type="taxonomic scope" value="Bacteria"/>
</dbReference>
<dbReference type="EMBL" id="CP003732">
    <property type="protein sequence ID" value="AFV10871.1"/>
    <property type="molecule type" value="Genomic_DNA"/>
</dbReference>
<dbReference type="PRINTS" id="PR00161">
    <property type="entry name" value="NIHGNASECYTB"/>
</dbReference>
<organism evidence="14 15">
    <name type="scientific">Thermacetogenium phaeum (strain ATCC BAA-254 / DSM 26808 / PB)</name>
    <dbReference type="NCBI Taxonomy" id="1089553"/>
    <lineage>
        <taxon>Bacteria</taxon>
        <taxon>Bacillati</taxon>
        <taxon>Bacillota</taxon>
        <taxon>Clostridia</taxon>
        <taxon>Thermoanaerobacterales</taxon>
        <taxon>Thermoanaerobacteraceae</taxon>
        <taxon>Thermacetogenium</taxon>
    </lineage>
</organism>
<dbReference type="InterPro" id="IPR051542">
    <property type="entry name" value="Hydrogenase_cytochrome"/>
</dbReference>
<keyword evidence="8" id="KW-0249">Electron transport</keyword>
<evidence type="ECO:0000256" key="5">
    <source>
        <dbReference type="ARBA" id="ARBA00022617"/>
    </source>
</evidence>
<feature type="transmembrane region" description="Helical" evidence="12">
    <location>
        <begin position="12"/>
        <end position="33"/>
    </location>
</feature>
<dbReference type="GO" id="GO:0005886">
    <property type="term" value="C:plasma membrane"/>
    <property type="evidence" value="ECO:0007669"/>
    <property type="project" value="UniProtKB-SubCell"/>
</dbReference>
<evidence type="ECO:0000256" key="2">
    <source>
        <dbReference type="ARBA" id="ARBA00008622"/>
    </source>
</evidence>
<comment type="similarity">
    <text evidence="2">Belongs to the HupC/HyaC/HydC family.</text>
</comment>
<dbReference type="GO" id="GO:0009055">
    <property type="term" value="F:electron transfer activity"/>
    <property type="evidence" value="ECO:0007669"/>
    <property type="project" value="InterPro"/>
</dbReference>
<sequence length="218" mass="25472">MKRMVYRHTLAVRFFHWWNCISIFMLLATGFYIHTPDGFWSYIFPSMNVARKLHFIFMYTVIAGLVGRLYYAFVSGDYRNFKPRFADIPNMFKLMKYYLFLSDELPDWGEKYNPGQKMMYAGFVPLLLIQIITGFILYMPTTLNSWAYWVGGANIIRIIHYAVAWIFVYCVAAHIYLDFSEGIANIKGMITGYRPADFHEKHRKKSVSPAGRGKAVEG</sequence>
<evidence type="ECO:0000256" key="8">
    <source>
        <dbReference type="ARBA" id="ARBA00022982"/>
    </source>
</evidence>
<keyword evidence="11 12" id="KW-0472">Membrane</keyword>
<keyword evidence="9 12" id="KW-1133">Transmembrane helix</keyword>
<evidence type="ECO:0000256" key="6">
    <source>
        <dbReference type="ARBA" id="ARBA00022692"/>
    </source>
</evidence>
<name>K4LD47_THEPS</name>
<dbReference type="GO" id="GO:0020037">
    <property type="term" value="F:heme binding"/>
    <property type="evidence" value="ECO:0007669"/>
    <property type="project" value="TreeGrafter"/>
</dbReference>
<keyword evidence="6 12" id="KW-0812">Transmembrane</keyword>
<dbReference type="InterPro" id="IPR000516">
    <property type="entry name" value="Ni-dep_Hydgase_cyt-B"/>
</dbReference>
<dbReference type="PANTHER" id="PTHR30485">
    <property type="entry name" value="NI/FE-HYDROGENASE 1 B-TYPE CYTOCHROME SUBUNIT"/>
    <property type="match status" value="1"/>
</dbReference>
<evidence type="ECO:0000259" key="13">
    <source>
        <dbReference type="Pfam" id="PF01292"/>
    </source>
</evidence>
<keyword evidence="10" id="KW-0408">Iron</keyword>
<dbReference type="SUPFAM" id="SSF81342">
    <property type="entry name" value="Transmembrane di-heme cytochromes"/>
    <property type="match status" value="1"/>
</dbReference>